<dbReference type="Pfam" id="PF10199">
    <property type="entry name" value="Adaptin_binding"/>
    <property type="match status" value="1"/>
</dbReference>
<dbReference type="EMBL" id="SPOI01000139">
    <property type="protein sequence ID" value="TIB36007.1"/>
    <property type="molecule type" value="Genomic_DNA"/>
</dbReference>
<accession>A0A4T0LJZ8</accession>
<evidence type="ECO:0000313" key="3">
    <source>
        <dbReference type="Proteomes" id="UP000310689"/>
    </source>
</evidence>
<feature type="compositionally biased region" description="Polar residues" evidence="1">
    <location>
        <begin position="154"/>
        <end position="165"/>
    </location>
</feature>
<evidence type="ECO:0000313" key="2">
    <source>
        <dbReference type="EMBL" id="TIB36007.1"/>
    </source>
</evidence>
<feature type="compositionally biased region" description="Acidic residues" evidence="1">
    <location>
        <begin position="187"/>
        <end position="196"/>
    </location>
</feature>
<organism evidence="2 3">
    <name type="scientific">Wallemia ichthyophaga</name>
    <dbReference type="NCBI Taxonomy" id="245174"/>
    <lineage>
        <taxon>Eukaryota</taxon>
        <taxon>Fungi</taxon>
        <taxon>Dikarya</taxon>
        <taxon>Basidiomycota</taxon>
        <taxon>Wallemiomycotina</taxon>
        <taxon>Wallemiomycetes</taxon>
        <taxon>Wallemiales</taxon>
        <taxon>Wallemiaceae</taxon>
        <taxon>Wallemia</taxon>
    </lineage>
</organism>
<dbReference type="Proteomes" id="UP000310689">
    <property type="component" value="Unassembled WGS sequence"/>
</dbReference>
<proteinExistence type="predicted"/>
<protein>
    <recommendedName>
        <fullName evidence="4">Alpha-and gamma-adaptin-binding protein p34</fullName>
    </recommendedName>
</protein>
<dbReference type="OrthoDB" id="10261384at2759"/>
<dbReference type="Gene3D" id="3.40.50.11960">
    <property type="match status" value="1"/>
</dbReference>
<gene>
    <name evidence="2" type="ORF">E3P86_02594</name>
</gene>
<evidence type="ECO:0000256" key="1">
    <source>
        <dbReference type="SAM" id="MobiDB-lite"/>
    </source>
</evidence>
<comment type="caution">
    <text evidence="2">The sequence shown here is derived from an EMBL/GenBank/DDBJ whole genome shotgun (WGS) entry which is preliminary data.</text>
</comment>
<dbReference type="AlphaFoldDB" id="A0A4T0LJZ8"/>
<feature type="region of interest" description="Disordered" evidence="1">
    <location>
        <begin position="152"/>
        <end position="207"/>
    </location>
</feature>
<name>A0A4T0LJZ8_WALIC</name>
<reference evidence="2 3" key="1">
    <citation type="submission" date="2019-03" db="EMBL/GenBank/DDBJ databases">
        <title>Sequencing 23 genomes of Wallemia ichthyophaga.</title>
        <authorList>
            <person name="Gostincar C."/>
        </authorList>
    </citation>
    <scope>NUCLEOTIDE SEQUENCE [LARGE SCALE GENOMIC DNA]</scope>
    <source>
        <strain evidence="2 3">EXF-6200</strain>
    </source>
</reference>
<evidence type="ECO:0008006" key="4">
    <source>
        <dbReference type="Google" id="ProtNLM"/>
    </source>
</evidence>
<sequence>MSLLLLHQPHLSIDLLELNIIKNIWHVENKYYSANVQASIHSTLALSEVHWDDIAAVVIIFDTSLPIDDLDESLECINNYSDSIQVKLAVGFGESNESKNSVSNQSLLSDLDSDLDSHFIARQVEFIDPNSSDQGGLSRVHDSLSTVMWDGMQMTDNSGENSGDTSVKDTSKNTMKPSKVIAQSDNPFDDDFDDILSDPSDPLNTSQDDLSHLLSKLNTISAKVRSIDNIHERHSLAEFFADDLASYLKSDQEDEIN</sequence>